<accession>A0AAW0MDN2</accession>
<keyword evidence="3" id="KW-1185">Reference proteome</keyword>
<reference evidence="2 3" key="1">
    <citation type="journal article" date="2018" name="Sci. Data">
        <title>The draft genome sequence of cork oak.</title>
        <authorList>
            <person name="Ramos A.M."/>
            <person name="Usie A."/>
            <person name="Barbosa P."/>
            <person name="Barros P.M."/>
            <person name="Capote T."/>
            <person name="Chaves I."/>
            <person name="Simoes F."/>
            <person name="Abreu I."/>
            <person name="Carrasquinho I."/>
            <person name="Faro C."/>
            <person name="Guimaraes J.B."/>
            <person name="Mendonca D."/>
            <person name="Nobrega F."/>
            <person name="Rodrigues L."/>
            <person name="Saibo N.J.M."/>
            <person name="Varela M.C."/>
            <person name="Egas C."/>
            <person name="Matos J."/>
            <person name="Miguel C.M."/>
            <person name="Oliveira M.M."/>
            <person name="Ricardo C.P."/>
            <person name="Goncalves S."/>
        </authorList>
    </citation>
    <scope>NUCLEOTIDE SEQUENCE [LARGE SCALE GENOMIC DNA]</scope>
    <source>
        <strain evidence="3">cv. HL8</strain>
    </source>
</reference>
<protein>
    <recommendedName>
        <fullName evidence="4">RNase H type-1 domain-containing protein</fullName>
    </recommendedName>
</protein>
<evidence type="ECO:0000313" key="3">
    <source>
        <dbReference type="Proteomes" id="UP000237347"/>
    </source>
</evidence>
<dbReference type="EMBL" id="PKMF04000005">
    <property type="protein sequence ID" value="KAK7860736.1"/>
    <property type="molecule type" value="Genomic_DNA"/>
</dbReference>
<organism evidence="2 3">
    <name type="scientific">Quercus suber</name>
    <name type="common">Cork oak</name>
    <dbReference type="NCBI Taxonomy" id="58331"/>
    <lineage>
        <taxon>Eukaryota</taxon>
        <taxon>Viridiplantae</taxon>
        <taxon>Streptophyta</taxon>
        <taxon>Embryophyta</taxon>
        <taxon>Tracheophyta</taxon>
        <taxon>Spermatophyta</taxon>
        <taxon>Magnoliopsida</taxon>
        <taxon>eudicotyledons</taxon>
        <taxon>Gunneridae</taxon>
        <taxon>Pentapetalae</taxon>
        <taxon>rosids</taxon>
        <taxon>fabids</taxon>
        <taxon>Fagales</taxon>
        <taxon>Fagaceae</taxon>
        <taxon>Quercus</taxon>
    </lineage>
</organism>
<gene>
    <name evidence="2" type="ORF">CFP56_033299</name>
</gene>
<comment type="caution">
    <text evidence="2">The sequence shown here is derived from an EMBL/GenBank/DDBJ whole genome shotgun (WGS) entry which is preliminary data.</text>
</comment>
<evidence type="ECO:0000313" key="2">
    <source>
        <dbReference type="EMBL" id="KAK7860736.1"/>
    </source>
</evidence>
<sequence length="81" mass="8911">FGLHFPHIVRIKNLHTWCKLNCTATTITTSNYLPWNIHPTNIRKSWTPATHPSVTINIDGSSQGNSGESRVGGIAKNTEGN</sequence>
<proteinExistence type="predicted"/>
<feature type="compositionally biased region" description="Polar residues" evidence="1">
    <location>
        <begin position="57"/>
        <end position="68"/>
    </location>
</feature>
<evidence type="ECO:0000256" key="1">
    <source>
        <dbReference type="SAM" id="MobiDB-lite"/>
    </source>
</evidence>
<evidence type="ECO:0008006" key="4">
    <source>
        <dbReference type="Google" id="ProtNLM"/>
    </source>
</evidence>
<name>A0AAW0MDN2_QUESU</name>
<dbReference type="Proteomes" id="UP000237347">
    <property type="component" value="Unassembled WGS sequence"/>
</dbReference>
<feature type="region of interest" description="Disordered" evidence="1">
    <location>
        <begin position="57"/>
        <end position="81"/>
    </location>
</feature>
<feature type="non-terminal residue" evidence="2">
    <location>
        <position position="1"/>
    </location>
</feature>
<dbReference type="AlphaFoldDB" id="A0AAW0MDN2"/>